<reference evidence="1" key="1">
    <citation type="journal article" date="2014" name="Front. Microbiol.">
        <title>High frequency of phylogenetically diverse reductive dehalogenase-homologous genes in deep subseafloor sedimentary metagenomes.</title>
        <authorList>
            <person name="Kawai M."/>
            <person name="Futagami T."/>
            <person name="Toyoda A."/>
            <person name="Takaki Y."/>
            <person name="Nishi S."/>
            <person name="Hori S."/>
            <person name="Arai W."/>
            <person name="Tsubouchi T."/>
            <person name="Morono Y."/>
            <person name="Uchiyama I."/>
            <person name="Ito T."/>
            <person name="Fujiyama A."/>
            <person name="Inagaki F."/>
            <person name="Takami H."/>
        </authorList>
    </citation>
    <scope>NUCLEOTIDE SEQUENCE</scope>
    <source>
        <strain evidence="1">Expedition CK06-06</strain>
    </source>
</reference>
<proteinExistence type="predicted"/>
<name>X1J225_9ZZZZ</name>
<feature type="non-terminal residue" evidence="1">
    <location>
        <position position="109"/>
    </location>
</feature>
<accession>X1J225</accession>
<dbReference type="AlphaFoldDB" id="X1J225"/>
<gene>
    <name evidence="1" type="ORF">S03H2_60347</name>
</gene>
<organism evidence="1">
    <name type="scientific">marine sediment metagenome</name>
    <dbReference type="NCBI Taxonomy" id="412755"/>
    <lineage>
        <taxon>unclassified sequences</taxon>
        <taxon>metagenomes</taxon>
        <taxon>ecological metagenomes</taxon>
    </lineage>
</organism>
<dbReference type="EMBL" id="BARU01038878">
    <property type="protein sequence ID" value="GAH88756.1"/>
    <property type="molecule type" value="Genomic_DNA"/>
</dbReference>
<comment type="caution">
    <text evidence="1">The sequence shown here is derived from an EMBL/GenBank/DDBJ whole genome shotgun (WGS) entry which is preliminary data.</text>
</comment>
<protein>
    <submittedName>
        <fullName evidence="1">Uncharacterized protein</fullName>
    </submittedName>
</protein>
<sequence>MTFLQEHWYLKDLQYFYLDDGFKLVATTDVPCHLFARMTTTPPLKHALPSWRRGIALQGDIRFCFVVYEDNEQDEAGDTLTHTWLKSAWPVCEIRWFYFIGTIAGQPVR</sequence>
<evidence type="ECO:0000313" key="1">
    <source>
        <dbReference type="EMBL" id="GAH88756.1"/>
    </source>
</evidence>